<keyword evidence="2" id="KW-0812">Transmembrane</keyword>
<evidence type="ECO:0000256" key="1">
    <source>
        <dbReference type="SAM" id="MobiDB-lite"/>
    </source>
</evidence>
<gene>
    <name evidence="3" type="ORF">HII31_02503</name>
</gene>
<keyword evidence="2" id="KW-0472">Membrane</keyword>
<feature type="transmembrane region" description="Helical" evidence="2">
    <location>
        <begin position="41"/>
        <end position="59"/>
    </location>
</feature>
<dbReference type="EMBL" id="JABCIY010000031">
    <property type="protein sequence ID" value="KAF7196102.1"/>
    <property type="molecule type" value="Genomic_DNA"/>
</dbReference>
<sequence>MSANRRSTRTEAKEAIRLAAARNRQGDDLDKNRPHFSREQWCTIIFLLILFGGSIFGVVQELSDALGSFANPVAAIVLLSLAGIAMFFAWPNGRRASQSRLQIRPGKEIKQEWQWPNKSAREDGVLRKPRDQKRADRESRKASPSASTNDERRDSVLAETEPKCEQGPEIDLEQEQTVDAGCQVQTAWRNLWEDLEAWTGMAR</sequence>
<comment type="caution">
    <text evidence="3">The sequence shown here is derived from an EMBL/GenBank/DDBJ whole genome shotgun (WGS) entry which is preliminary data.</text>
</comment>
<dbReference type="AlphaFoldDB" id="A0A8H6RSK9"/>
<keyword evidence="4" id="KW-1185">Reference proteome</keyword>
<evidence type="ECO:0000256" key="2">
    <source>
        <dbReference type="SAM" id="Phobius"/>
    </source>
</evidence>
<feature type="region of interest" description="Disordered" evidence="1">
    <location>
        <begin position="118"/>
        <end position="175"/>
    </location>
</feature>
<protein>
    <submittedName>
        <fullName evidence="3">Uncharacterized protein</fullName>
    </submittedName>
</protein>
<feature type="transmembrane region" description="Helical" evidence="2">
    <location>
        <begin position="65"/>
        <end position="90"/>
    </location>
</feature>
<dbReference type="Proteomes" id="UP000660729">
    <property type="component" value="Unassembled WGS sequence"/>
</dbReference>
<reference evidence="3" key="1">
    <citation type="submission" date="2020-04" db="EMBL/GenBank/DDBJ databases">
        <title>Draft genome resource of the tomato pathogen Pseudocercospora fuligena.</title>
        <authorList>
            <person name="Zaccaron A."/>
        </authorList>
    </citation>
    <scope>NUCLEOTIDE SEQUENCE</scope>
    <source>
        <strain evidence="3">PF001</strain>
    </source>
</reference>
<organism evidence="3 4">
    <name type="scientific">Pseudocercospora fuligena</name>
    <dbReference type="NCBI Taxonomy" id="685502"/>
    <lineage>
        <taxon>Eukaryota</taxon>
        <taxon>Fungi</taxon>
        <taxon>Dikarya</taxon>
        <taxon>Ascomycota</taxon>
        <taxon>Pezizomycotina</taxon>
        <taxon>Dothideomycetes</taxon>
        <taxon>Dothideomycetidae</taxon>
        <taxon>Mycosphaerellales</taxon>
        <taxon>Mycosphaerellaceae</taxon>
        <taxon>Pseudocercospora</taxon>
    </lineage>
</organism>
<feature type="compositionally biased region" description="Basic and acidic residues" evidence="1">
    <location>
        <begin position="149"/>
        <end position="166"/>
    </location>
</feature>
<proteinExistence type="predicted"/>
<dbReference type="OrthoDB" id="10411466at2759"/>
<feature type="compositionally biased region" description="Basic and acidic residues" evidence="1">
    <location>
        <begin position="119"/>
        <end position="141"/>
    </location>
</feature>
<keyword evidence="2" id="KW-1133">Transmembrane helix</keyword>
<evidence type="ECO:0000313" key="3">
    <source>
        <dbReference type="EMBL" id="KAF7196102.1"/>
    </source>
</evidence>
<accession>A0A8H6RSK9</accession>
<name>A0A8H6RSK9_9PEZI</name>
<evidence type="ECO:0000313" key="4">
    <source>
        <dbReference type="Proteomes" id="UP000660729"/>
    </source>
</evidence>